<dbReference type="PANTHER" id="PTHR36842:SF1">
    <property type="entry name" value="PROTEIN TOLB"/>
    <property type="match status" value="1"/>
</dbReference>
<dbReference type="InterPro" id="IPR013783">
    <property type="entry name" value="Ig-like_fold"/>
</dbReference>
<proteinExistence type="predicted"/>
<dbReference type="KEGG" id="msj:MSSAC_3478"/>
<dbReference type="Pfam" id="PF05048">
    <property type="entry name" value="NosD"/>
    <property type="match status" value="1"/>
</dbReference>
<keyword evidence="2" id="KW-1133">Transmembrane helix</keyword>
<dbReference type="InterPro" id="IPR035986">
    <property type="entry name" value="PKD_dom_sf"/>
</dbReference>
<dbReference type="PATRIC" id="fig|1434118.4.peg.4483"/>
<dbReference type="SUPFAM" id="SSF51126">
    <property type="entry name" value="Pectin lyase-like"/>
    <property type="match status" value="1"/>
</dbReference>
<dbReference type="InterPro" id="IPR007742">
    <property type="entry name" value="NosD_dom"/>
</dbReference>
<feature type="compositionally biased region" description="Gly residues" evidence="1">
    <location>
        <begin position="380"/>
        <end position="389"/>
    </location>
</feature>
<dbReference type="CDD" id="cd00146">
    <property type="entry name" value="PKD"/>
    <property type="match status" value="1"/>
</dbReference>
<evidence type="ECO:0000256" key="2">
    <source>
        <dbReference type="SAM" id="Phobius"/>
    </source>
</evidence>
<dbReference type="HOGENOM" id="CLU_009318_4_0_2"/>
<evidence type="ECO:0000256" key="1">
    <source>
        <dbReference type="SAM" id="MobiDB-lite"/>
    </source>
</evidence>
<dbReference type="InterPro" id="IPR000601">
    <property type="entry name" value="PKD_dom"/>
</dbReference>
<dbReference type="InterPro" id="IPR026453">
    <property type="entry name" value="PGF_pre_PGF"/>
</dbReference>
<dbReference type="GeneID" id="24873172"/>
<organism evidence="4 5">
    <name type="scientific">Methanosarcina siciliae C2J</name>
    <dbReference type="NCBI Taxonomy" id="1434118"/>
    <lineage>
        <taxon>Archaea</taxon>
        <taxon>Methanobacteriati</taxon>
        <taxon>Methanobacteriota</taxon>
        <taxon>Stenosarchaea group</taxon>
        <taxon>Methanomicrobia</taxon>
        <taxon>Methanosarcinales</taxon>
        <taxon>Methanosarcinaceae</taxon>
        <taxon>Methanosarcina</taxon>
    </lineage>
</organism>
<dbReference type="SMART" id="SM00089">
    <property type="entry name" value="PKD"/>
    <property type="match status" value="1"/>
</dbReference>
<dbReference type="Pfam" id="PF18911">
    <property type="entry name" value="PKD_4"/>
    <property type="match status" value="1"/>
</dbReference>
<feature type="region of interest" description="Disordered" evidence="1">
    <location>
        <begin position="334"/>
        <end position="392"/>
    </location>
</feature>
<protein>
    <submittedName>
        <fullName evidence="4">Cell surface protein</fullName>
    </submittedName>
</protein>
<dbReference type="FunFam" id="2.60.40.10:FF:000270">
    <property type="entry name" value="Cell surface protein"/>
    <property type="match status" value="1"/>
</dbReference>
<keyword evidence="2" id="KW-0472">Membrane</keyword>
<dbReference type="Gene3D" id="2.60.40.10">
    <property type="entry name" value="Immunoglobulins"/>
    <property type="match status" value="1"/>
</dbReference>
<dbReference type="Gene3D" id="2.160.20.10">
    <property type="entry name" value="Single-stranded right-handed beta-helix, Pectin lyase-like"/>
    <property type="match status" value="1"/>
</dbReference>
<evidence type="ECO:0000313" key="5">
    <source>
        <dbReference type="Proteomes" id="UP000033123"/>
    </source>
</evidence>
<dbReference type="PROSITE" id="PS50093">
    <property type="entry name" value="PKD"/>
    <property type="match status" value="1"/>
</dbReference>
<feature type="compositionally biased region" description="Acidic residues" evidence="1">
    <location>
        <begin position="578"/>
        <end position="588"/>
    </location>
</feature>
<gene>
    <name evidence="4" type="ORF">MSSAC_3478</name>
</gene>
<dbReference type="Proteomes" id="UP000033123">
    <property type="component" value="Chromosome"/>
</dbReference>
<dbReference type="PANTHER" id="PTHR36842">
    <property type="entry name" value="PROTEIN TOLB HOMOLOG"/>
    <property type="match status" value="1"/>
</dbReference>
<feature type="domain" description="PKD" evidence="3">
    <location>
        <begin position="279"/>
        <end position="334"/>
    </location>
</feature>
<evidence type="ECO:0000259" key="3">
    <source>
        <dbReference type="PROSITE" id="PS50093"/>
    </source>
</evidence>
<dbReference type="InterPro" id="IPR012334">
    <property type="entry name" value="Pectin_lyas_fold"/>
</dbReference>
<feature type="compositionally biased region" description="Polar residues" evidence="1">
    <location>
        <begin position="335"/>
        <end position="351"/>
    </location>
</feature>
<dbReference type="InterPro" id="IPR022409">
    <property type="entry name" value="PKD/Chitinase_dom"/>
</dbReference>
<dbReference type="InterPro" id="IPR011050">
    <property type="entry name" value="Pectin_lyase_fold/virulence"/>
</dbReference>
<name>A0A0E3PRV7_9EURY</name>
<evidence type="ECO:0000313" key="4">
    <source>
        <dbReference type="EMBL" id="AKB38068.1"/>
    </source>
</evidence>
<dbReference type="SMART" id="SM00710">
    <property type="entry name" value="PbH1"/>
    <property type="match status" value="5"/>
</dbReference>
<dbReference type="SUPFAM" id="SSF49299">
    <property type="entry name" value="PKD domain"/>
    <property type="match status" value="1"/>
</dbReference>
<keyword evidence="2" id="KW-0812">Transmembrane</keyword>
<reference evidence="4 5" key="1">
    <citation type="submission" date="2014-07" db="EMBL/GenBank/DDBJ databases">
        <title>Methanogenic archaea and the global carbon cycle.</title>
        <authorList>
            <person name="Henriksen J.R."/>
            <person name="Luke J."/>
            <person name="Reinhart S."/>
            <person name="Benedict M.N."/>
            <person name="Youngblut N.D."/>
            <person name="Metcalf M.E."/>
            <person name="Whitaker R.J."/>
            <person name="Metcalf W.W."/>
        </authorList>
    </citation>
    <scope>NUCLEOTIDE SEQUENCE [LARGE SCALE GENOMIC DNA]</scope>
    <source>
        <strain evidence="4 5">C2J</strain>
    </source>
</reference>
<dbReference type="RefSeq" id="WP_231593482.1">
    <property type="nucleotide sequence ID" value="NZ_CP009508.1"/>
</dbReference>
<feature type="compositionally biased region" description="Low complexity" evidence="1">
    <location>
        <begin position="359"/>
        <end position="379"/>
    </location>
</feature>
<dbReference type="InterPro" id="IPR006626">
    <property type="entry name" value="PbH1"/>
</dbReference>
<feature type="region of interest" description="Disordered" evidence="1">
    <location>
        <begin position="569"/>
        <end position="590"/>
    </location>
</feature>
<dbReference type="EMBL" id="CP009508">
    <property type="protein sequence ID" value="AKB38068.1"/>
    <property type="molecule type" value="Genomic_DNA"/>
</dbReference>
<dbReference type="AlphaFoldDB" id="A0A0E3PRV7"/>
<dbReference type="NCBIfam" id="TIGR04213">
    <property type="entry name" value="PGF_pre_PGF"/>
    <property type="match status" value="1"/>
</dbReference>
<dbReference type="STRING" id="1434118.MSSAC_3478"/>
<accession>A0A0E3PRV7</accession>
<sequence>MEPGVYHETVDITVLELVFRGEGMPEVDGFKINIPGESPKITIWGFDITKTGISISGKYGTGNYIHSNTFHGCGISFNIQEYAEDGDTVENNVFYGGETAIDYEGDGSLKIRDNKIYDAVYGIKLDPMHTQNWIKEISGNVIQGCDVGLVLGDASRVDIVHNNLFNNTVNIQIDQGSIVGLDSEVQQWNKGSPIKGTNIIGGPYIGGNYWSSPSGDGFSQTHLDTDGDGIAEEEYQISEGNVDYFPLVTPRVEPEPVANFNTNVTIGDAPLSVKFTDVSQNAASWSWDFDNNGQPDSTVQSPIYVYEVPGNYTVKLTVSNSVGTAAISKDITVTPGDNSTVDVSPGDNSTDVVLPGNETNSTGDTTVDSSGSSRKSSGSSSGGGGGGGSPELAKNVEVKELSQVFIINGKAVKFEFKNNATCVVSVDFDAIRNAGKTTTIVEQLKNKSVLVPGLPAGEVYKSFNVWVGNSGYATSKNIENPGLTFKLEKSWLQNESIEQDSIALSRYMDEDEHDDDDGTWTELNITKTGEDDKFLYFSAETPGYGSFVITGAPALKAPGEQVLELQAENRTVGSVNASEEEDRGDEENNGVGKNLINIGIVAGALVVVMGLALKGMKK</sequence>
<feature type="transmembrane region" description="Helical" evidence="2">
    <location>
        <begin position="595"/>
        <end position="613"/>
    </location>
</feature>